<keyword evidence="11" id="KW-1185">Reference proteome</keyword>
<dbReference type="InterPro" id="IPR035979">
    <property type="entry name" value="RBD_domain_sf"/>
</dbReference>
<evidence type="ECO:0000256" key="5">
    <source>
        <dbReference type="ARBA" id="ARBA00022884"/>
    </source>
</evidence>
<evidence type="ECO:0000256" key="6">
    <source>
        <dbReference type="ARBA" id="ARBA00023242"/>
    </source>
</evidence>
<keyword evidence="5 7" id="KW-0694">RNA-binding</keyword>
<dbReference type="SMART" id="SM00360">
    <property type="entry name" value="RRM"/>
    <property type="match status" value="2"/>
</dbReference>
<evidence type="ECO:0000256" key="8">
    <source>
        <dbReference type="SAM" id="MobiDB-lite"/>
    </source>
</evidence>
<sequence length="536" mass="58396">MGKKSTKTASMASNAQESFLTFAPATKIDPSLASLFSSSAGPIKPRQIPDPPSPKSVSEEGASDNEDDEVLSELASGQDDTDMEDRDVEDEEFLVPVPIEANASERSRKRKRKQENEGLEVEYLQRLADEEEKDDKKRATERPKRQKVSAVVEEEGSGSDGDSDTANEENTVSDEDFDIPQHESLAPSAESVELEKANRTVFVGNVSTKAVTSKSAKKTLLNHMGLFLASLPAHDPPHKVESLRFRSTPFAAKLPKKAAFARKEVMEETAMSTNAYVVYSTKTAAREAAKQLNGTVVLDRHVRVDEVAHPAKVDHRRCVFVGNLGFVDDESNIQAANEAEGKQKKGKKRTPSDTEEGLWREFGKVGKVESVRVIRDGKTRVGKGIAYVQFTDENAVEAALHLNEKRFPPMLPRKLRVTRAKAIKRKAANNASSQANPSKSRIFNPKVSGELKSMQGRAGKLLGRGAAAQMKKGVLATQLGVKPPETFIFEGHRASNNQGNKGLKLGGKSKSKGGKPKNRSTKRAAAWKASGGKPSK</sequence>
<organism evidence="10 11">
    <name type="scientific">Trichodelitschia bisporula</name>
    <dbReference type="NCBI Taxonomy" id="703511"/>
    <lineage>
        <taxon>Eukaryota</taxon>
        <taxon>Fungi</taxon>
        <taxon>Dikarya</taxon>
        <taxon>Ascomycota</taxon>
        <taxon>Pezizomycotina</taxon>
        <taxon>Dothideomycetes</taxon>
        <taxon>Dothideomycetes incertae sedis</taxon>
        <taxon>Phaeotrichales</taxon>
        <taxon>Phaeotrichaceae</taxon>
        <taxon>Trichodelitschia</taxon>
    </lineage>
</organism>
<feature type="compositionally biased region" description="Acidic residues" evidence="8">
    <location>
        <begin position="79"/>
        <end position="93"/>
    </location>
</feature>
<feature type="compositionally biased region" description="Basic and acidic residues" evidence="8">
    <location>
        <begin position="134"/>
        <end position="143"/>
    </location>
</feature>
<feature type="region of interest" description="Disordered" evidence="8">
    <location>
        <begin position="35"/>
        <end position="179"/>
    </location>
</feature>
<dbReference type="InterPro" id="IPR012677">
    <property type="entry name" value="Nucleotide-bd_a/b_plait_sf"/>
</dbReference>
<name>A0A6G1HXG2_9PEZI</name>
<dbReference type="SUPFAM" id="SSF54928">
    <property type="entry name" value="RNA-binding domain, RBD"/>
    <property type="match status" value="2"/>
</dbReference>
<gene>
    <name evidence="10" type="ORF">EJ06DRAFT_549192</name>
</gene>
<evidence type="ECO:0000256" key="4">
    <source>
        <dbReference type="ARBA" id="ARBA00015520"/>
    </source>
</evidence>
<dbReference type="InterPro" id="IPR000504">
    <property type="entry name" value="RRM_dom"/>
</dbReference>
<dbReference type="PANTHER" id="PTHR23236">
    <property type="entry name" value="EUKARYOTIC TRANSLATION INITIATION FACTOR 4B/4H"/>
    <property type="match status" value="1"/>
</dbReference>
<dbReference type="GO" id="GO:0019843">
    <property type="term" value="F:rRNA binding"/>
    <property type="evidence" value="ECO:0007669"/>
    <property type="project" value="TreeGrafter"/>
</dbReference>
<comment type="function">
    <text evidence="1">Involved in pre-25S rRNA processing.</text>
</comment>
<evidence type="ECO:0000313" key="10">
    <source>
        <dbReference type="EMBL" id="KAF2400527.1"/>
    </source>
</evidence>
<dbReference type="Proteomes" id="UP000799640">
    <property type="component" value="Unassembled WGS sequence"/>
</dbReference>
<feature type="compositionally biased region" description="Acidic residues" evidence="8">
    <location>
        <begin position="152"/>
        <end position="178"/>
    </location>
</feature>
<dbReference type="AlphaFoldDB" id="A0A6G1HXG2"/>
<feature type="domain" description="RRM" evidence="9">
    <location>
        <begin position="317"/>
        <end position="422"/>
    </location>
</feature>
<feature type="compositionally biased region" description="Basic residues" evidence="8">
    <location>
        <begin position="507"/>
        <end position="522"/>
    </location>
</feature>
<proteinExistence type="inferred from homology"/>
<dbReference type="OrthoDB" id="442677at2759"/>
<reference evidence="10" key="1">
    <citation type="journal article" date="2020" name="Stud. Mycol.">
        <title>101 Dothideomycetes genomes: a test case for predicting lifestyles and emergence of pathogens.</title>
        <authorList>
            <person name="Haridas S."/>
            <person name="Albert R."/>
            <person name="Binder M."/>
            <person name="Bloem J."/>
            <person name="Labutti K."/>
            <person name="Salamov A."/>
            <person name="Andreopoulos B."/>
            <person name="Baker S."/>
            <person name="Barry K."/>
            <person name="Bills G."/>
            <person name="Bluhm B."/>
            <person name="Cannon C."/>
            <person name="Castanera R."/>
            <person name="Culley D."/>
            <person name="Daum C."/>
            <person name="Ezra D."/>
            <person name="Gonzalez J."/>
            <person name="Henrissat B."/>
            <person name="Kuo A."/>
            <person name="Liang C."/>
            <person name="Lipzen A."/>
            <person name="Lutzoni F."/>
            <person name="Magnuson J."/>
            <person name="Mondo S."/>
            <person name="Nolan M."/>
            <person name="Ohm R."/>
            <person name="Pangilinan J."/>
            <person name="Park H.-J."/>
            <person name="Ramirez L."/>
            <person name="Alfaro M."/>
            <person name="Sun H."/>
            <person name="Tritt A."/>
            <person name="Yoshinaga Y."/>
            <person name="Zwiers L.-H."/>
            <person name="Turgeon B."/>
            <person name="Goodwin S."/>
            <person name="Spatafora J."/>
            <person name="Crous P."/>
            <person name="Grigoriev I."/>
        </authorList>
    </citation>
    <scope>NUCLEOTIDE SEQUENCE</scope>
    <source>
        <strain evidence="10">CBS 262.69</strain>
    </source>
</reference>
<dbReference type="GO" id="GO:0000463">
    <property type="term" value="P:maturation of LSU-rRNA from tricistronic rRNA transcript (SSU-rRNA, 5.8S rRNA, LSU-rRNA)"/>
    <property type="evidence" value="ECO:0007669"/>
    <property type="project" value="TreeGrafter"/>
</dbReference>
<keyword evidence="6" id="KW-0539">Nucleus</keyword>
<feature type="compositionally biased region" description="Acidic residues" evidence="8">
    <location>
        <begin position="61"/>
        <end position="71"/>
    </location>
</feature>
<evidence type="ECO:0000256" key="3">
    <source>
        <dbReference type="ARBA" id="ARBA00007077"/>
    </source>
</evidence>
<dbReference type="Pfam" id="PF00076">
    <property type="entry name" value="RRM_1"/>
    <property type="match status" value="1"/>
</dbReference>
<comment type="similarity">
    <text evidence="3">Belongs to the RRM RBM34 family.</text>
</comment>
<dbReference type="PANTHER" id="PTHR23236:SF25">
    <property type="entry name" value="RNA-BINDING PROTEIN 34"/>
    <property type="match status" value="1"/>
</dbReference>
<comment type="subcellular location">
    <subcellularLocation>
        <location evidence="2">Nucleus</location>
        <location evidence="2">Nucleolus</location>
    </subcellularLocation>
</comment>
<evidence type="ECO:0000256" key="2">
    <source>
        <dbReference type="ARBA" id="ARBA00004604"/>
    </source>
</evidence>
<evidence type="ECO:0000256" key="7">
    <source>
        <dbReference type="PROSITE-ProRule" id="PRU00176"/>
    </source>
</evidence>
<evidence type="ECO:0000256" key="1">
    <source>
        <dbReference type="ARBA" id="ARBA00002475"/>
    </source>
</evidence>
<protein>
    <recommendedName>
        <fullName evidence="4">Nucleolar protein 12</fullName>
    </recommendedName>
</protein>
<dbReference type="EMBL" id="ML996695">
    <property type="protein sequence ID" value="KAF2400527.1"/>
    <property type="molecule type" value="Genomic_DNA"/>
</dbReference>
<accession>A0A6G1HXG2</accession>
<feature type="region of interest" description="Disordered" evidence="8">
    <location>
        <begin position="491"/>
        <end position="536"/>
    </location>
</feature>
<dbReference type="GO" id="GO:0005730">
    <property type="term" value="C:nucleolus"/>
    <property type="evidence" value="ECO:0007669"/>
    <property type="project" value="UniProtKB-SubCell"/>
</dbReference>
<feature type="region of interest" description="Disordered" evidence="8">
    <location>
        <begin position="336"/>
        <end position="356"/>
    </location>
</feature>
<dbReference type="Gene3D" id="3.30.70.330">
    <property type="match status" value="2"/>
</dbReference>
<evidence type="ECO:0000313" key="11">
    <source>
        <dbReference type="Proteomes" id="UP000799640"/>
    </source>
</evidence>
<dbReference type="PROSITE" id="PS50102">
    <property type="entry name" value="RRM"/>
    <property type="match status" value="1"/>
</dbReference>
<evidence type="ECO:0000259" key="9">
    <source>
        <dbReference type="PROSITE" id="PS50102"/>
    </source>
</evidence>